<reference evidence="2 3" key="1">
    <citation type="submission" date="2018-02" db="EMBL/GenBank/DDBJ databases">
        <title>Genomic Encyclopedia of Archaeal and Bacterial Type Strains, Phase II (KMG-II): from individual species to whole genera.</title>
        <authorList>
            <person name="Goeker M."/>
        </authorList>
    </citation>
    <scope>NUCLEOTIDE SEQUENCE [LARGE SCALE GENOMIC DNA]</scope>
    <source>
        <strain evidence="2 3">YU 961-1</strain>
    </source>
</reference>
<evidence type="ECO:0000313" key="2">
    <source>
        <dbReference type="EMBL" id="PPK65214.1"/>
    </source>
</evidence>
<keyword evidence="3" id="KW-1185">Reference proteome</keyword>
<evidence type="ECO:0000256" key="1">
    <source>
        <dbReference type="SAM" id="MobiDB-lite"/>
    </source>
</evidence>
<proteinExistence type="predicted"/>
<feature type="region of interest" description="Disordered" evidence="1">
    <location>
        <begin position="300"/>
        <end position="338"/>
    </location>
</feature>
<name>A0A2S6GJ07_9PSEU</name>
<accession>A0A2S6GJ07</accession>
<sequence>MVDGLDEESGTGRTGIAHLLPARPRDGLRIIVSSRPHRPRPEAISRDLTHPLCDPRVVRELTRSPDAAQRESEVADVINGHADLRAWAEDWRSRDWPEDTPEYLLGRYFALLESLGDVDGVLHHATSTARHDRMYELTGSDTAALAEVATAQRILLEQPDPSVETLFSLAVHRLDLAGRSADVPPGLVAVWARLGYAARARGPATGLSDPRARITALAAALRHTAADADAQRLRADAEAAVPDIADPRARMHAECELGRALAARGDFDGAEEVAAALHPDRRTDVLVEVIRAAWARGDRDRARAASTAVTQPKRHHRRAARPRPGRWSAPRRSCWASR</sequence>
<feature type="compositionally biased region" description="Basic residues" evidence="1">
    <location>
        <begin position="312"/>
        <end position="324"/>
    </location>
</feature>
<comment type="caution">
    <text evidence="2">The sequence shown here is derived from an EMBL/GenBank/DDBJ whole genome shotgun (WGS) entry which is preliminary data.</text>
</comment>
<dbReference type="EMBL" id="PTIX01000015">
    <property type="protein sequence ID" value="PPK65214.1"/>
    <property type="molecule type" value="Genomic_DNA"/>
</dbReference>
<dbReference type="Proteomes" id="UP000239203">
    <property type="component" value="Unassembled WGS sequence"/>
</dbReference>
<dbReference type="AlphaFoldDB" id="A0A2S6GJ07"/>
<organism evidence="2 3">
    <name type="scientific">Actinokineospora auranticolor</name>
    <dbReference type="NCBI Taxonomy" id="155976"/>
    <lineage>
        <taxon>Bacteria</taxon>
        <taxon>Bacillati</taxon>
        <taxon>Actinomycetota</taxon>
        <taxon>Actinomycetes</taxon>
        <taxon>Pseudonocardiales</taxon>
        <taxon>Pseudonocardiaceae</taxon>
        <taxon>Actinokineospora</taxon>
    </lineage>
</organism>
<protein>
    <submittedName>
        <fullName evidence="2">Uncharacterized protein</fullName>
    </submittedName>
</protein>
<evidence type="ECO:0000313" key="3">
    <source>
        <dbReference type="Proteomes" id="UP000239203"/>
    </source>
</evidence>
<gene>
    <name evidence="2" type="ORF">CLV40_11561</name>
</gene>
<feature type="compositionally biased region" description="Low complexity" evidence="1">
    <location>
        <begin position="325"/>
        <end position="338"/>
    </location>
</feature>